<feature type="region of interest" description="Disordered" evidence="1">
    <location>
        <begin position="503"/>
        <end position="566"/>
    </location>
</feature>
<dbReference type="EMBL" id="PNBA02000005">
    <property type="protein sequence ID" value="KAG6424675.1"/>
    <property type="molecule type" value="Genomic_DNA"/>
</dbReference>
<feature type="compositionally biased region" description="Acidic residues" evidence="1">
    <location>
        <begin position="87"/>
        <end position="113"/>
    </location>
</feature>
<feature type="compositionally biased region" description="Basic and acidic residues" evidence="1">
    <location>
        <begin position="516"/>
        <end position="530"/>
    </location>
</feature>
<feature type="region of interest" description="Disordered" evidence="1">
    <location>
        <begin position="430"/>
        <end position="489"/>
    </location>
</feature>
<feature type="compositionally biased region" description="Polar residues" evidence="1">
    <location>
        <begin position="699"/>
        <end position="713"/>
    </location>
</feature>
<reference evidence="2" key="2">
    <citation type="submission" date="2020-08" db="EMBL/GenBank/DDBJ databases">
        <title>Plant Genome Project.</title>
        <authorList>
            <person name="Zhang R.-G."/>
        </authorList>
    </citation>
    <scope>NUCLEOTIDE SEQUENCE</scope>
    <source>
        <strain evidence="2">Huo1</strain>
        <tissue evidence="2">Leaf</tissue>
    </source>
</reference>
<feature type="region of interest" description="Disordered" evidence="1">
    <location>
        <begin position="578"/>
        <end position="607"/>
    </location>
</feature>
<dbReference type="InterPro" id="IPR051195">
    <property type="entry name" value="Fungal_stress_NST1"/>
</dbReference>
<dbReference type="PANTHER" id="PTHR31780">
    <property type="entry name" value="STRESS RESPONSE PROTEIN NST1-RELATED"/>
    <property type="match status" value="1"/>
</dbReference>
<evidence type="ECO:0000313" key="3">
    <source>
        <dbReference type="Proteomes" id="UP000298416"/>
    </source>
</evidence>
<sequence length="762" mass="82229">MNSANCAAKSAVKFGWLFFGESVFELSLSDILFAYGGLTSGDSLVTSAVAEGDNNLVTGTESDTHNGSSGHNAMVIVQDSVSTIEDEEWTTENEDVMQQQEEYDEDEDSFREEEEVRDRNVENLELNQKFEVRELEQRDSPHVMDNVVLGFDEGVEVEIPSDDVEKSIRHQEKSFGMNDGSVSMVEERVIIERFPSDEQNLLTAEDCHGTSADSSSLKVLDTSALPGSVGATCTAASADIIDGADSSGSTCLAPHPTVISSTVDVTAVTSQPIVSSVSSTGSQGDLPIKLQFGLFSGPSLIPSPVPAIQIGSIQMPLHINPSIGPSITHMHPSQPPMFQFGQLRYTSPISQGILPMSFVPPNMLGHLNLNQDVLNSGNHKDAQDASTQNISKDETPSVLVTDQPRFVSASSVQSNGGLLLSVNTVSNAGNHDENSAVHTSTSGASGPCDGKFMSNSSPHAEEKGQLRAASRNYPPPSKARGSDRQSHHAHPMSLVQDHDMLADSNGFHRRPRRSVQRTEFRICENNDRRPAPAAASSSAFTRSGAKRGSMSNRTMKHTESLASGRTISSEVDREAKVVGKDYSSRSQNISNPGEANLRRNASEEDVDAPLQSGVVRVFKQPGIEAPSDEDDFIEVRSKREMLYDRREQREKEIKAKSWTTKPPRKPRHSRKKDVRSNNIYPVPLGIEGTADPQLALSVSGGSTAFSSPASQSPIGIPPVNSEAHTNKPSQSDSVSVVSNSGKECEPGLFDSKNMVYDHTGSP</sequence>
<evidence type="ECO:0000313" key="2">
    <source>
        <dbReference type="EMBL" id="KAG6424675.1"/>
    </source>
</evidence>
<feature type="region of interest" description="Disordered" evidence="1">
    <location>
        <begin position="375"/>
        <end position="399"/>
    </location>
</feature>
<feature type="compositionally biased region" description="Basic residues" evidence="1">
    <location>
        <begin position="662"/>
        <end position="673"/>
    </location>
</feature>
<name>A0A8X8Y349_SALSN</name>
<keyword evidence="3" id="KW-1185">Reference proteome</keyword>
<reference evidence="2" key="1">
    <citation type="submission" date="2018-01" db="EMBL/GenBank/DDBJ databases">
        <authorList>
            <person name="Mao J.F."/>
        </authorList>
    </citation>
    <scope>NUCLEOTIDE SEQUENCE</scope>
    <source>
        <strain evidence="2">Huo1</strain>
        <tissue evidence="2">Leaf</tissue>
    </source>
</reference>
<feature type="compositionally biased region" description="Basic and acidic residues" evidence="1">
    <location>
        <begin position="645"/>
        <end position="655"/>
    </location>
</feature>
<feature type="region of interest" description="Disordered" evidence="1">
    <location>
        <begin position="645"/>
        <end position="686"/>
    </location>
</feature>
<accession>A0A8X8Y349</accession>
<gene>
    <name evidence="2" type="ORF">SASPL_115095</name>
</gene>
<proteinExistence type="predicted"/>
<protein>
    <submittedName>
        <fullName evidence="2">Uncharacterized protein</fullName>
    </submittedName>
</protein>
<organism evidence="2">
    <name type="scientific">Salvia splendens</name>
    <name type="common">Scarlet sage</name>
    <dbReference type="NCBI Taxonomy" id="180675"/>
    <lineage>
        <taxon>Eukaryota</taxon>
        <taxon>Viridiplantae</taxon>
        <taxon>Streptophyta</taxon>
        <taxon>Embryophyta</taxon>
        <taxon>Tracheophyta</taxon>
        <taxon>Spermatophyta</taxon>
        <taxon>Magnoliopsida</taxon>
        <taxon>eudicotyledons</taxon>
        <taxon>Gunneridae</taxon>
        <taxon>Pentapetalae</taxon>
        <taxon>asterids</taxon>
        <taxon>lamiids</taxon>
        <taxon>Lamiales</taxon>
        <taxon>Lamiaceae</taxon>
        <taxon>Nepetoideae</taxon>
        <taxon>Mentheae</taxon>
        <taxon>Salviinae</taxon>
        <taxon>Salvia</taxon>
        <taxon>Salvia subgen. Calosphace</taxon>
        <taxon>core Calosphace</taxon>
    </lineage>
</organism>
<dbReference type="PANTHER" id="PTHR31780:SF10">
    <property type="entry name" value="LD36051P"/>
    <property type="match status" value="1"/>
</dbReference>
<dbReference type="Proteomes" id="UP000298416">
    <property type="component" value="Unassembled WGS sequence"/>
</dbReference>
<evidence type="ECO:0000256" key="1">
    <source>
        <dbReference type="SAM" id="MobiDB-lite"/>
    </source>
</evidence>
<comment type="caution">
    <text evidence="2">The sequence shown here is derived from an EMBL/GenBank/DDBJ whole genome shotgun (WGS) entry which is preliminary data.</text>
</comment>
<dbReference type="AlphaFoldDB" id="A0A8X8Y349"/>
<feature type="compositionally biased region" description="Polar residues" evidence="1">
    <location>
        <begin position="584"/>
        <end position="593"/>
    </location>
</feature>
<feature type="compositionally biased region" description="Low complexity" evidence="1">
    <location>
        <begin position="729"/>
        <end position="740"/>
    </location>
</feature>
<feature type="region of interest" description="Disordered" evidence="1">
    <location>
        <begin position="698"/>
        <end position="762"/>
    </location>
</feature>
<feature type="region of interest" description="Disordered" evidence="1">
    <location>
        <begin position="87"/>
        <end position="118"/>
    </location>
</feature>